<accession>J1HMG9</accession>
<dbReference type="CDD" id="cd00063">
    <property type="entry name" value="FN3"/>
    <property type="match status" value="1"/>
</dbReference>
<dbReference type="RefSeq" id="WP_005869318.1">
    <property type="nucleotide sequence ID" value="NZ_AKFS01000119.1"/>
</dbReference>
<organism evidence="5 6">
    <name type="scientific">Schaalia georgiae F0490</name>
    <dbReference type="NCBI Taxonomy" id="1125717"/>
    <lineage>
        <taxon>Bacteria</taxon>
        <taxon>Bacillati</taxon>
        <taxon>Actinomycetota</taxon>
        <taxon>Actinomycetes</taxon>
        <taxon>Actinomycetales</taxon>
        <taxon>Actinomycetaceae</taxon>
        <taxon>Schaalia</taxon>
    </lineage>
</organism>
<dbReference type="Proteomes" id="UP000004578">
    <property type="component" value="Unassembled WGS sequence"/>
</dbReference>
<keyword evidence="2" id="KW-0624">Polysaccharide degradation</keyword>
<evidence type="ECO:0000256" key="2">
    <source>
        <dbReference type="ARBA" id="ARBA00023326"/>
    </source>
</evidence>
<dbReference type="EMBL" id="AKFS01000119">
    <property type="protein sequence ID" value="EJF46773.1"/>
    <property type="molecule type" value="Genomic_DNA"/>
</dbReference>
<dbReference type="SUPFAM" id="SSF49265">
    <property type="entry name" value="Fibronectin type III"/>
    <property type="match status" value="1"/>
</dbReference>
<dbReference type="NCBIfam" id="NF012211">
    <property type="entry name" value="tand_rpt_95"/>
    <property type="match status" value="1"/>
</dbReference>
<reference evidence="5 6" key="1">
    <citation type="submission" date="2012-05" db="EMBL/GenBank/DDBJ databases">
        <authorList>
            <person name="Harkins D.M."/>
            <person name="Madupu R."/>
            <person name="Durkin A.S."/>
            <person name="Torralba M."/>
            <person name="Methe B."/>
            <person name="Sutton G.G."/>
            <person name="Nelson K.E."/>
        </authorList>
    </citation>
    <scope>NUCLEOTIDE SEQUENCE [LARGE SCALE GENOMIC DNA]</scope>
    <source>
        <strain evidence="5 6">F0490</strain>
    </source>
</reference>
<evidence type="ECO:0000313" key="6">
    <source>
        <dbReference type="Proteomes" id="UP000004578"/>
    </source>
</evidence>
<dbReference type="Gene3D" id="2.60.40.10">
    <property type="entry name" value="Immunoglobulins"/>
    <property type="match status" value="1"/>
</dbReference>
<proteinExistence type="predicted"/>
<dbReference type="PROSITE" id="PS50853">
    <property type="entry name" value="FN3"/>
    <property type="match status" value="1"/>
</dbReference>
<feature type="compositionally biased region" description="Acidic residues" evidence="3">
    <location>
        <begin position="336"/>
        <end position="353"/>
    </location>
</feature>
<dbReference type="SMART" id="SM00060">
    <property type="entry name" value="FN3"/>
    <property type="match status" value="3"/>
</dbReference>
<keyword evidence="2" id="KW-0119">Carbohydrate metabolism</keyword>
<dbReference type="GO" id="GO:0016020">
    <property type="term" value="C:membrane"/>
    <property type="evidence" value="ECO:0007669"/>
    <property type="project" value="UniProtKB-SubCell"/>
</dbReference>
<keyword evidence="1" id="KW-0378">Hydrolase</keyword>
<dbReference type="PATRIC" id="fig|1125717.3.peg.805"/>
<dbReference type="PANTHER" id="PTHR46957">
    <property type="entry name" value="CYTOKINE RECEPTOR"/>
    <property type="match status" value="1"/>
</dbReference>
<gene>
    <name evidence="5" type="ORF">HMPREF1317_0008</name>
</gene>
<dbReference type="InterPro" id="IPR050713">
    <property type="entry name" value="RTP_Phos/Ushers"/>
</dbReference>
<dbReference type="InterPro" id="IPR013783">
    <property type="entry name" value="Ig-like_fold"/>
</dbReference>
<sequence length="1979" mass="203669">MEVTHVDVDDGGIWVIDKSKQMVGHLNYDARILDGALRTDSANFDIGQAGETVTMTDQATSTIAPINVTAVALGSATPLPSGAVATQGGDTLGVYNPAEGTFWVTSAKGPTAADLGDGAALDSGEGAGASTVAVDGTAFSLSASDGTLVTVAPKGTVQSVSKSRIKGIDPAATLAMTAVGNRPVAFDTTGNILYLPNGQAYRLTDYGIAPGAVLQQPGADADSVYLATPTGLVGVPLKGGEPSVIDTGASGSPAAPVWHMGCAYGAWSGSGAYLRSCADPSKDTNDVVDTLKSAREVVFRTNRSAIVLNDVALGSVWLPDENMVIVDNWDEVEQQLAESEEEEETTDLIDEVADPERKEQNTPPDAEDDEFGVRPGRSTLLTVLDNDSDSDGDVLTARATSTPGFGTVVSSRGGRALQITDVADSQTGSTSFTYEASDGQDTDSATVRVSVHPWSENAAPTQRVVPTVKIGQGAQIQYNVLGDWRDPDGDQFFLQDAQAPEGLSVQFAEDGTLQIRELGAGAGQKTVGLTVSDGRAQATGTLKVDVQEPGNQPPSANADFYVAREGETLTLDPLANDTDPNGDPLRLAGISAPSSVTALPDLEVGTIDFTATAHGTYQFSYTVTDGVDQKIGIIRVDVIPADESSGPIAEDDLAVLPAGGSVLVAPLGNDTDPSGGVLVVQSVDVPANSGLEVALLDRHLLRVSAPAGIDESVSFTYTVSNGYGSATARVLVIPGSETNSSLPPVLQPDNVKVRVGDVGTASVLDNDRSPGGLSLSVEPTLNYEANPSVGTPFVTGNEVRIEAGNTPGTLSVVYSVIDSSGNTAASTVTFEVVPDSEANNPPRPKALTAWAASNQTTRIPVPLAGVDPDGDSVWLVGTDQQPTKGTAVVHDSWLEYTPAQGTSGTDVFTYVVEDRRGARGTARVRVGIAPPASLNQNPAAVPDTVLVRPGRQVSVNVLANDVDPDGDPLSLDADGLTASDPRLAPTASGDFVTITTPEAEGTYLVSYVVSDGRGGSSRGQLTAYVSANAPLKAPIARDDALSFDKLPSDGSAARVRVTENDEDPDGSVSDLVVTTSDPGVVVEGQDLLITPQASRRLVVYTVTDSDSLSNSAVVSVPGLDSTPPTVRSDSMPIEIKAGESRTLALADYTTVRPGRSARLLEGGAIASSNGIDQAVANGEGSVDVHAREGFSGSATVSLDVSDGPSGDSGALSSRLSLTFIVRPSSNQQPTLTPTPVRVGAGEEPVTQNLALAVTDPDGANPRDFTYALVSKPDSVSASVSGTVLTVSAPAGTATGSAGSIVVSVDDGSGPVQASVPVEVVSTTKPKMQVSAITRTVEAGESVTVDVASANVIGAIGPVQVVNPGPGIAAGSRASVTWSGTSVTITPDPDQAEFTYQYSITDSPGDASRTVANTITVKVNRSKPSPPVSVRAENRGGAQGVGAAGLYITNGNLYGAVVLGYRATDVNTRAVYDCGPEMPCLVSPLDPGIHSFTVVVRTNKGDSDPSAPSKPLNFGSDLSSVTGLQLDARNGSLTARWQAPERQGSGIAGYEVTLTGPNGGTQVVPASQLSYTKSGLTAGVSYTVSVIAIDRDGRRSTPTTGTATPSGPPDAPHDLKAMVVGAAGNGATRFNVTWKLGAHHSSGWAKGTVSVDSQLYPVSAGATQKEVSVPSGSSATITVTVVNADGYSSAASISVSTLVKNPLPPTTPVLKPTGNAGELQVVGLAKVPGNGYEERQLTLRYGRSEAACAYGDEVADRDVIAVGASNAPVTLFFCQTATAIDATKVVSPATTATGTPKADKVPKFKVEVEADGTSIKASWNIPGGADIVKAHASIKEGGAAPQYGSPPPTSAVFSGLAPLNKYTVVVTLTNSSGAERTVEEEVWTEEDPQYIDETWEGRADCWGTECGTFRISATRANQFSQNATLTCYVYTYQDLKHKRRKVRLDAKGNWTVTGLPTSATSAGAFAGMDRHVTSCWVEDD</sequence>
<keyword evidence="1" id="KW-0326">Glycosidase</keyword>
<dbReference type="PANTHER" id="PTHR46957:SF3">
    <property type="entry name" value="CYTOKINE RECEPTOR"/>
    <property type="match status" value="1"/>
</dbReference>
<dbReference type="Gene3D" id="2.60.40.2810">
    <property type="match status" value="1"/>
</dbReference>
<feature type="region of interest" description="Disordered" evidence="3">
    <location>
        <begin position="336"/>
        <end position="373"/>
    </location>
</feature>
<dbReference type="Pfam" id="PF17963">
    <property type="entry name" value="Big_9"/>
    <property type="match status" value="6"/>
</dbReference>
<dbReference type="GO" id="GO:0000272">
    <property type="term" value="P:polysaccharide catabolic process"/>
    <property type="evidence" value="ECO:0007669"/>
    <property type="project" value="UniProtKB-KW"/>
</dbReference>
<keyword evidence="6" id="KW-1185">Reference proteome</keyword>
<dbReference type="GO" id="GO:0016798">
    <property type="term" value="F:hydrolase activity, acting on glycosyl bonds"/>
    <property type="evidence" value="ECO:0007669"/>
    <property type="project" value="UniProtKB-KW"/>
</dbReference>
<evidence type="ECO:0000259" key="4">
    <source>
        <dbReference type="PROSITE" id="PS50853"/>
    </source>
</evidence>
<evidence type="ECO:0000256" key="3">
    <source>
        <dbReference type="SAM" id="MobiDB-lite"/>
    </source>
</evidence>
<feature type="domain" description="Fibronectin type-III" evidence="4">
    <location>
        <begin position="1513"/>
        <end position="1609"/>
    </location>
</feature>
<evidence type="ECO:0000313" key="5">
    <source>
        <dbReference type="EMBL" id="EJF46773.1"/>
    </source>
</evidence>
<protein>
    <submittedName>
        <fullName evidence="5">Fibronectin type III domain protein</fullName>
    </submittedName>
</protein>
<dbReference type="Pfam" id="PF00041">
    <property type="entry name" value="fn3"/>
    <property type="match status" value="1"/>
</dbReference>
<evidence type="ECO:0000256" key="1">
    <source>
        <dbReference type="ARBA" id="ARBA00023295"/>
    </source>
</evidence>
<name>J1HMG9_9ACTO</name>
<dbReference type="InterPro" id="IPR036116">
    <property type="entry name" value="FN3_sf"/>
</dbReference>
<comment type="caution">
    <text evidence="5">The sequence shown here is derived from an EMBL/GenBank/DDBJ whole genome shotgun (WGS) entry which is preliminary data.</text>
</comment>
<dbReference type="InterPro" id="IPR003961">
    <property type="entry name" value="FN3_dom"/>
</dbReference>